<organism evidence="2 3">
    <name type="scientific">Comamonas squillarum</name>
    <dbReference type="NCBI Taxonomy" id="2977320"/>
    <lineage>
        <taxon>Bacteria</taxon>
        <taxon>Pseudomonadati</taxon>
        <taxon>Pseudomonadota</taxon>
        <taxon>Betaproteobacteria</taxon>
        <taxon>Burkholderiales</taxon>
        <taxon>Comamonadaceae</taxon>
        <taxon>Comamonas</taxon>
    </lineage>
</organism>
<protein>
    <submittedName>
        <fullName evidence="2">Uncharacterized protein</fullName>
    </submittedName>
</protein>
<dbReference type="Proteomes" id="UP001058290">
    <property type="component" value="Chromosome"/>
</dbReference>
<gene>
    <name evidence="2" type="ORF">N4T19_04865</name>
</gene>
<keyword evidence="1" id="KW-0472">Membrane</keyword>
<evidence type="ECO:0000313" key="2">
    <source>
        <dbReference type="EMBL" id="UXC19455.1"/>
    </source>
</evidence>
<accession>A0ABY6A3G8</accession>
<keyword evidence="1" id="KW-0812">Transmembrane</keyword>
<proteinExistence type="predicted"/>
<dbReference type="RefSeq" id="WP_116925735.1">
    <property type="nucleotide sequence ID" value="NZ_CP104377.1"/>
</dbReference>
<dbReference type="EMBL" id="CP104377">
    <property type="protein sequence ID" value="UXC19455.1"/>
    <property type="molecule type" value="Genomic_DNA"/>
</dbReference>
<feature type="transmembrane region" description="Helical" evidence="1">
    <location>
        <begin position="12"/>
        <end position="35"/>
    </location>
</feature>
<sequence length="74" mass="8378">MGKGNQAPFWQDYVKALVMMFIEPALGILYLYMLYRVLTLPAWGQVVVGLGVWVALGYGGYWLHQKTKKGLEKA</sequence>
<feature type="transmembrane region" description="Helical" evidence="1">
    <location>
        <begin position="41"/>
        <end position="63"/>
    </location>
</feature>
<keyword evidence="3" id="KW-1185">Reference proteome</keyword>
<evidence type="ECO:0000256" key="1">
    <source>
        <dbReference type="SAM" id="Phobius"/>
    </source>
</evidence>
<keyword evidence="1" id="KW-1133">Transmembrane helix</keyword>
<name>A0ABY6A3G8_9BURK</name>
<reference evidence="2" key="1">
    <citation type="submission" date="2022-09" db="EMBL/GenBank/DDBJ databases">
        <title>Bacterial diversity in gut of crayfish and pufferfish.</title>
        <authorList>
            <person name="Huang Y."/>
        </authorList>
    </citation>
    <scope>NUCLEOTIDE SEQUENCE</scope>
    <source>
        <strain evidence="2">PR12</strain>
    </source>
</reference>
<evidence type="ECO:0000313" key="3">
    <source>
        <dbReference type="Proteomes" id="UP001058290"/>
    </source>
</evidence>